<organism evidence="2 3">
    <name type="scientific">Henosepilachna vigintioctopunctata</name>
    <dbReference type="NCBI Taxonomy" id="420089"/>
    <lineage>
        <taxon>Eukaryota</taxon>
        <taxon>Metazoa</taxon>
        <taxon>Ecdysozoa</taxon>
        <taxon>Arthropoda</taxon>
        <taxon>Hexapoda</taxon>
        <taxon>Insecta</taxon>
        <taxon>Pterygota</taxon>
        <taxon>Neoptera</taxon>
        <taxon>Endopterygota</taxon>
        <taxon>Coleoptera</taxon>
        <taxon>Polyphaga</taxon>
        <taxon>Cucujiformia</taxon>
        <taxon>Coccinelloidea</taxon>
        <taxon>Coccinellidae</taxon>
        <taxon>Epilachninae</taxon>
        <taxon>Epilachnini</taxon>
        <taxon>Henosepilachna</taxon>
    </lineage>
</organism>
<feature type="compositionally biased region" description="Basic residues" evidence="1">
    <location>
        <begin position="73"/>
        <end position="93"/>
    </location>
</feature>
<feature type="region of interest" description="Disordered" evidence="1">
    <location>
        <begin position="66"/>
        <end position="102"/>
    </location>
</feature>
<reference evidence="2 3" key="1">
    <citation type="submission" date="2023-03" db="EMBL/GenBank/DDBJ databases">
        <title>Genome insight into feeding habits of ladybird beetles.</title>
        <authorList>
            <person name="Li H.-S."/>
            <person name="Huang Y.-H."/>
            <person name="Pang H."/>
        </authorList>
    </citation>
    <scope>NUCLEOTIDE SEQUENCE [LARGE SCALE GENOMIC DNA]</scope>
    <source>
        <strain evidence="2">SYSU_2023b</strain>
        <tissue evidence="2">Whole body</tissue>
    </source>
</reference>
<keyword evidence="3" id="KW-1185">Reference proteome</keyword>
<dbReference type="AlphaFoldDB" id="A0AAW1UQR7"/>
<evidence type="ECO:0000313" key="3">
    <source>
        <dbReference type="Proteomes" id="UP001431783"/>
    </source>
</evidence>
<dbReference type="EMBL" id="JARQZJ010000095">
    <property type="protein sequence ID" value="KAK9885173.1"/>
    <property type="molecule type" value="Genomic_DNA"/>
</dbReference>
<evidence type="ECO:0000313" key="2">
    <source>
        <dbReference type="EMBL" id="KAK9885173.1"/>
    </source>
</evidence>
<feature type="region of interest" description="Disordered" evidence="1">
    <location>
        <begin position="138"/>
        <end position="184"/>
    </location>
</feature>
<gene>
    <name evidence="2" type="ORF">WA026_010683</name>
</gene>
<dbReference type="Proteomes" id="UP001431783">
    <property type="component" value="Unassembled WGS sequence"/>
</dbReference>
<accession>A0AAW1UQR7</accession>
<sequence length="318" mass="35922">MRKYNGGYYKENMVKFMWNFTTNKCALNPSPKMPAIYISKYNRFVDNIIGRINRILGKSYDPVRVKLQSSQSKKNKTKNTKSKNKKKSNRRKTANNLLSSRATTKIEEIPIARSDSGKEDETSFILISRNSDNSTLRNITVKTVKSKTRTSASNSTKNKNKNANKNKTKSDKKKNKTKSNTSAKARATLFGLSTIKRDGDVTVNMKSDHTTVKTNFMLGPLTLRVEREFGKGARRELKSATATTAEMYGRLNLRIIHGGAATLHSIRVLQPKQLRIDSAENHEKTKEFLWKRTSHIASVVSHKLASAARSMLKPPPKK</sequence>
<evidence type="ECO:0000256" key="1">
    <source>
        <dbReference type="SAM" id="MobiDB-lite"/>
    </source>
</evidence>
<protein>
    <submittedName>
        <fullName evidence="2">Uncharacterized protein</fullName>
    </submittedName>
</protein>
<name>A0AAW1UQR7_9CUCU</name>
<comment type="caution">
    <text evidence="2">The sequence shown here is derived from an EMBL/GenBank/DDBJ whole genome shotgun (WGS) entry which is preliminary data.</text>
</comment>
<proteinExistence type="predicted"/>
<feature type="compositionally biased region" description="Basic residues" evidence="1">
    <location>
        <begin position="158"/>
        <end position="177"/>
    </location>
</feature>